<dbReference type="SMART" id="SM01008">
    <property type="entry name" value="Ald_Xan_dh_C"/>
    <property type="match status" value="1"/>
</dbReference>
<dbReference type="NCBIfam" id="TIGR03196">
    <property type="entry name" value="pucD"/>
    <property type="match status" value="1"/>
</dbReference>
<dbReference type="AlphaFoldDB" id="A0A386ZED6"/>
<dbReference type="Gene3D" id="3.90.1170.50">
    <property type="entry name" value="Aldehyde oxidase/xanthine dehydrogenase, a/b hammerhead"/>
    <property type="match status" value="1"/>
</dbReference>
<evidence type="ECO:0000256" key="1">
    <source>
        <dbReference type="SAM" id="MobiDB-lite"/>
    </source>
</evidence>
<dbReference type="InterPro" id="IPR008274">
    <property type="entry name" value="AldOxase/xan_DH_MoCoBD1"/>
</dbReference>
<feature type="compositionally biased region" description="Basic and acidic residues" evidence="1">
    <location>
        <begin position="790"/>
        <end position="799"/>
    </location>
</feature>
<keyword evidence="4" id="KW-1185">Reference proteome</keyword>
<dbReference type="GO" id="GO:0004854">
    <property type="term" value="F:xanthine dehydrogenase activity"/>
    <property type="evidence" value="ECO:0007669"/>
    <property type="project" value="UniProtKB-EC"/>
</dbReference>
<feature type="compositionally biased region" description="Basic and acidic residues" evidence="1">
    <location>
        <begin position="806"/>
        <end position="818"/>
    </location>
</feature>
<dbReference type="InterPro" id="IPR036856">
    <property type="entry name" value="Ald_Oxase/Xan_DH_a/b_sf"/>
</dbReference>
<dbReference type="Pfam" id="PF20256">
    <property type="entry name" value="MoCoBD_2"/>
    <property type="match status" value="1"/>
</dbReference>
<protein>
    <submittedName>
        <fullName evidence="3">Xanthine dehydrogenase subunit D</fullName>
        <ecNumber evidence="3">1.17.1.4</ecNumber>
    </submittedName>
</protein>
<organism evidence="3 4">
    <name type="scientific">Nocardia yunnanensis</name>
    <dbReference type="NCBI Taxonomy" id="2382165"/>
    <lineage>
        <taxon>Bacteria</taxon>
        <taxon>Bacillati</taxon>
        <taxon>Actinomycetota</taxon>
        <taxon>Actinomycetes</taxon>
        <taxon>Mycobacteriales</taxon>
        <taxon>Nocardiaceae</taxon>
        <taxon>Nocardia</taxon>
    </lineage>
</organism>
<feature type="domain" description="Aldehyde oxidase/xanthine dehydrogenase a/b hammerhead" evidence="2">
    <location>
        <begin position="44"/>
        <end position="150"/>
    </location>
</feature>
<dbReference type="OrthoDB" id="9758509at2"/>
<dbReference type="EMBL" id="CP032568">
    <property type="protein sequence ID" value="AYF75890.1"/>
    <property type="molecule type" value="Genomic_DNA"/>
</dbReference>
<proteinExistence type="predicted"/>
<dbReference type="Pfam" id="PF02738">
    <property type="entry name" value="MoCoBD_1"/>
    <property type="match status" value="1"/>
</dbReference>
<dbReference type="PANTHER" id="PTHR11908:SF157">
    <property type="entry name" value="XANTHINE DEHYDROGENASE SUBUNIT D-RELATED"/>
    <property type="match status" value="1"/>
</dbReference>
<dbReference type="InterPro" id="IPR037165">
    <property type="entry name" value="AldOxase/xan_DH_Mopterin-bd_sf"/>
</dbReference>
<dbReference type="GO" id="GO:0005506">
    <property type="term" value="F:iron ion binding"/>
    <property type="evidence" value="ECO:0007669"/>
    <property type="project" value="InterPro"/>
</dbReference>
<dbReference type="RefSeq" id="WP_120738852.1">
    <property type="nucleotide sequence ID" value="NZ_CP032568.1"/>
</dbReference>
<gene>
    <name evidence="3" type="primary">pucD</name>
    <name evidence="3" type="ORF">D7D52_20900</name>
</gene>
<evidence type="ECO:0000259" key="2">
    <source>
        <dbReference type="SMART" id="SM01008"/>
    </source>
</evidence>
<feature type="region of interest" description="Disordered" evidence="1">
    <location>
        <begin position="790"/>
        <end position="818"/>
    </location>
</feature>
<dbReference type="Gene3D" id="3.30.365.10">
    <property type="entry name" value="Aldehyde oxidase/xanthine dehydrogenase, molybdopterin binding domain"/>
    <property type="match status" value="4"/>
</dbReference>
<reference evidence="3 4" key="1">
    <citation type="submission" date="2018-09" db="EMBL/GenBank/DDBJ databases">
        <title>Nocardia yunnanensis sp. nov., an actinomycete isolated from a soil sample.</title>
        <authorList>
            <person name="Zhang J."/>
        </authorList>
    </citation>
    <scope>NUCLEOTIDE SEQUENCE [LARGE SCALE GENOMIC DNA]</scope>
    <source>
        <strain evidence="3 4">CFHS0054</strain>
    </source>
</reference>
<sequence>MSESIVRQQQSTAAAGTLVRGAQTSAGLGVGASARRPDGLLKVTGVFAYSSDLWLEGMVWATTVRSPYASARIRSIDVGAALAVDGVRAVLTHEDVPGAKTYGMKIADQPVLAIDRVRYQGEPVALVAADDPDTARRAAALVRVDYEELTPLTDAERALDPDAERLHDGPNLVRHVKIRHGDMDRARAAAEVVVTGEYEVGMQDQAFLGPESGLAVPTADGVELYVSSQWLHKDLEQLAPCLGLPPEKVRLTMAGVGGAFGGREDLSVHVHACMLALRLGKPVKMVYNRYESFFGHVHRHPAKMFYEHGATRDGKLVYVKARLLLDGGAYTSTSPVVIANAAYFVAGAYEVPHAEIDGLAVYTNNPPCGAMRGFGAVQSAYGCESNMDKLARALGMDPLELRLRNAMTTGTVLPTGQPVDGPAPVRELLDALRIRPLPDAATNHDVRLLPGGVGNTTHGEGIRRGVGYAVGVKAIGYSGGVDDISTARVSLSIAAGEPVVSIHTAASECGQGITTVQSQIATTELGVSRVVVLPADTRIGDAGSASASRMTWMSAGAVQGACRQVAREVLRRAAAATGRDASGLALRDNGIADVLTGAPVAALHEVLGTDTVDSVFEYHHRPTEGIDPERGQGNAHIAFAFCAHRAVVDVDVELGLVRVVELAVAQDVGKAMNPMAVEGQIEGGSAQGLGLALMEEIVLDERGRLRNPSFTDYLIPTILDVPPMPISLFEFPHPDSPYGLNGVGEPPTLSSTPAILNALRDATGLDLPRVPVRPDDIALWSDDTALRSDDTALRSDDTALRGGDSALRRDDTALRPTA</sequence>
<dbReference type="SUPFAM" id="SSF54665">
    <property type="entry name" value="CO dehydrogenase molybdoprotein N-domain-like"/>
    <property type="match status" value="1"/>
</dbReference>
<dbReference type="KEGG" id="nyu:D7D52_20900"/>
<dbReference type="InterPro" id="IPR017609">
    <property type="entry name" value="Xanthine_dehydrogenase_dsu"/>
</dbReference>
<keyword evidence="3" id="KW-0560">Oxidoreductase</keyword>
<dbReference type="EC" id="1.17.1.4" evidence="3"/>
<dbReference type="SUPFAM" id="SSF56003">
    <property type="entry name" value="Molybdenum cofactor-binding domain"/>
    <property type="match status" value="1"/>
</dbReference>
<dbReference type="InterPro" id="IPR000674">
    <property type="entry name" value="Ald_Oxase/Xan_DH_a/b"/>
</dbReference>
<dbReference type="InterPro" id="IPR016208">
    <property type="entry name" value="Ald_Oxase/xanthine_DH-like"/>
</dbReference>
<evidence type="ECO:0000313" key="4">
    <source>
        <dbReference type="Proteomes" id="UP000267164"/>
    </source>
</evidence>
<dbReference type="PANTHER" id="PTHR11908">
    <property type="entry name" value="XANTHINE DEHYDROGENASE"/>
    <property type="match status" value="1"/>
</dbReference>
<dbReference type="InterPro" id="IPR046867">
    <property type="entry name" value="AldOxase/xan_DH_MoCoBD2"/>
</dbReference>
<evidence type="ECO:0000313" key="3">
    <source>
        <dbReference type="EMBL" id="AYF75890.1"/>
    </source>
</evidence>
<name>A0A386ZED6_9NOCA</name>
<accession>A0A386ZED6</accession>
<dbReference type="Proteomes" id="UP000267164">
    <property type="component" value="Chromosome"/>
</dbReference>
<dbReference type="Pfam" id="PF01315">
    <property type="entry name" value="Ald_Xan_dh_C"/>
    <property type="match status" value="1"/>
</dbReference>